<sequence>MEKIKDYKVKLEHEIDEFIEHYPVNERSVAVLTSMLECWEHVKECAKCSGSGDEELTKEDAMSWMYNMKNEDGSYGAHWDLEQTRPYMEPRGVTCELWKWAAVMNMMYSDYCKAARKNSVDRPEFYADLAAAFLDDKDAPEDKAGRYYHNIAAVQE</sequence>
<reference evidence="2" key="1">
    <citation type="journal article" date="2021" name="Proc. Natl. Acad. Sci. U.S.A.">
        <title>A Catalog of Tens of Thousands of Viruses from Human Metagenomes Reveals Hidden Associations with Chronic Diseases.</title>
        <authorList>
            <person name="Tisza M.J."/>
            <person name="Buck C.B."/>
        </authorList>
    </citation>
    <scope>NUCLEOTIDE SEQUENCE</scope>
    <source>
        <strain evidence="2">CtS9I1</strain>
    </source>
</reference>
<feature type="domain" description="DUF7841" evidence="1">
    <location>
        <begin position="53"/>
        <end position="148"/>
    </location>
</feature>
<evidence type="ECO:0000259" key="1">
    <source>
        <dbReference type="Pfam" id="PF25223"/>
    </source>
</evidence>
<name>A0A8S5VQ12_9CAUD</name>
<proteinExistence type="predicted"/>
<protein>
    <recommendedName>
        <fullName evidence="1">DUF7841 domain-containing protein</fullName>
    </recommendedName>
</protein>
<dbReference type="InterPro" id="IPR057163">
    <property type="entry name" value="DUF7841"/>
</dbReference>
<evidence type="ECO:0000313" key="2">
    <source>
        <dbReference type="EMBL" id="DAG95105.1"/>
    </source>
</evidence>
<organism evidence="2">
    <name type="scientific">Ackermannviridae sp</name>
    <dbReference type="NCBI Taxonomy" id="2831612"/>
    <lineage>
        <taxon>Viruses</taxon>
        <taxon>Duplodnaviria</taxon>
        <taxon>Heunggongvirae</taxon>
        <taxon>Uroviricota</taxon>
        <taxon>Caudoviricetes</taxon>
        <taxon>Pantevenvirales</taxon>
        <taxon>Ackermannviridae</taxon>
    </lineage>
</organism>
<dbReference type="Pfam" id="PF25223">
    <property type="entry name" value="DUF7841"/>
    <property type="match status" value="1"/>
</dbReference>
<dbReference type="EMBL" id="BK035350">
    <property type="protein sequence ID" value="DAG95105.1"/>
    <property type="molecule type" value="Genomic_DNA"/>
</dbReference>
<accession>A0A8S5VQ12</accession>